<evidence type="ECO:0000313" key="4">
    <source>
        <dbReference type="EMBL" id="EHK44771.1"/>
    </source>
</evidence>
<dbReference type="InterPro" id="IPR036291">
    <property type="entry name" value="NAD(P)-bd_dom_sf"/>
</dbReference>
<dbReference type="PANTHER" id="PTHR10366:SF562">
    <property type="entry name" value="ALDEHYDE REDUCTASE II (AFU_ORTHOLOGUE AFUA_1G11360)"/>
    <property type="match status" value="1"/>
</dbReference>
<reference evidence="4 5" key="1">
    <citation type="journal article" date="2011" name="Genome Biol.">
        <title>Comparative genome sequence analysis underscores mycoparasitism as the ancestral life style of Trichoderma.</title>
        <authorList>
            <person name="Kubicek C.P."/>
            <person name="Herrera-Estrella A."/>
            <person name="Seidl-Seiboth V."/>
            <person name="Martinez D.A."/>
            <person name="Druzhinina I.S."/>
            <person name="Thon M."/>
            <person name="Zeilinger S."/>
            <person name="Casas-Flores S."/>
            <person name="Horwitz B.A."/>
            <person name="Mukherjee P.K."/>
            <person name="Mukherjee M."/>
            <person name="Kredics L."/>
            <person name="Alcaraz L.D."/>
            <person name="Aerts A."/>
            <person name="Antal Z."/>
            <person name="Atanasova L."/>
            <person name="Cervantes-Badillo M.G."/>
            <person name="Challacombe J."/>
            <person name="Chertkov O."/>
            <person name="McCluskey K."/>
            <person name="Coulpier F."/>
            <person name="Deshpande N."/>
            <person name="von Doehren H."/>
            <person name="Ebbole D.J."/>
            <person name="Esquivel-Naranjo E.U."/>
            <person name="Fekete E."/>
            <person name="Flipphi M."/>
            <person name="Glaser F."/>
            <person name="Gomez-Rodriguez E.Y."/>
            <person name="Gruber S."/>
            <person name="Han C."/>
            <person name="Henrissat B."/>
            <person name="Hermosa R."/>
            <person name="Hernandez-Onate M."/>
            <person name="Karaffa L."/>
            <person name="Kosti I."/>
            <person name="Le Crom S."/>
            <person name="Lindquist E."/>
            <person name="Lucas S."/>
            <person name="Luebeck M."/>
            <person name="Luebeck P.S."/>
            <person name="Margeot A."/>
            <person name="Metz B."/>
            <person name="Misra M."/>
            <person name="Nevalainen H."/>
            <person name="Omann M."/>
            <person name="Packer N."/>
            <person name="Perrone G."/>
            <person name="Uresti-Rivera E.E."/>
            <person name="Salamov A."/>
            <person name="Schmoll M."/>
            <person name="Seiboth B."/>
            <person name="Shapiro H."/>
            <person name="Sukno S."/>
            <person name="Tamayo-Ramos J.A."/>
            <person name="Tisch D."/>
            <person name="Wiest A."/>
            <person name="Wilkinson H.H."/>
            <person name="Zhang M."/>
            <person name="Coutinho P.M."/>
            <person name="Kenerley C.M."/>
            <person name="Monte E."/>
            <person name="Baker S.E."/>
            <person name="Grigoriev I.V."/>
        </authorList>
    </citation>
    <scope>NUCLEOTIDE SEQUENCE [LARGE SCALE GENOMIC DNA]</scope>
    <source>
        <strain evidence="5">ATCC 20476 / IMI 206040</strain>
    </source>
</reference>
<dbReference type="InterPro" id="IPR050425">
    <property type="entry name" value="NAD(P)_dehydrat-like"/>
</dbReference>
<evidence type="ECO:0000256" key="1">
    <source>
        <dbReference type="ARBA" id="ARBA00023002"/>
    </source>
</evidence>
<dbReference type="Proteomes" id="UP000005426">
    <property type="component" value="Unassembled WGS sequence"/>
</dbReference>
<evidence type="ECO:0000259" key="3">
    <source>
        <dbReference type="Pfam" id="PF01370"/>
    </source>
</evidence>
<dbReference type="Gene3D" id="3.40.50.720">
    <property type="entry name" value="NAD(P)-binding Rossmann-like Domain"/>
    <property type="match status" value="1"/>
</dbReference>
<dbReference type="AlphaFoldDB" id="G9NXG3"/>
<comment type="caution">
    <text evidence="4">The sequence shown here is derived from an EMBL/GenBank/DDBJ whole genome shotgun (WGS) entry which is preliminary data.</text>
</comment>
<dbReference type="InterPro" id="IPR001509">
    <property type="entry name" value="Epimerase_deHydtase"/>
</dbReference>
<dbReference type="GeneID" id="25779626"/>
<feature type="domain" description="NAD-dependent epimerase/dehydratase" evidence="3">
    <location>
        <begin position="14"/>
        <end position="263"/>
    </location>
</feature>
<evidence type="ECO:0000256" key="2">
    <source>
        <dbReference type="ARBA" id="ARBA00023445"/>
    </source>
</evidence>
<comment type="similarity">
    <text evidence="2">Belongs to the NAD(P)-dependent epimerase/dehydratase family. Dihydroflavonol-4-reductase subfamily.</text>
</comment>
<protein>
    <recommendedName>
        <fullName evidence="3">NAD-dependent epimerase/dehydratase domain-containing protein</fullName>
    </recommendedName>
</protein>
<dbReference type="SUPFAM" id="SSF51735">
    <property type="entry name" value="NAD(P)-binding Rossmann-fold domains"/>
    <property type="match status" value="1"/>
</dbReference>
<gene>
    <name evidence="4" type="ORF">TRIATDRAFT_283824</name>
</gene>
<accession>G9NXG3</accession>
<sequence>MTDLKKNIPKGALVIVTGVTGFVGSHIAKALLERGYRVRGTVRDVEKAAWLVKSVLKDYADTGRFEFCYIPDIAATKAYDEAIQGVSAIAHVASILSMDPDPTKVIPATVAGVTSILNAAMKEPSVKSFVYTSSLGAATMLAPGNEAYVTKGTYNDFATKASLAPPPYEAGRGMLTYMASKVAAEKALWKFAEQQRPHFTISSVVPSVIIGEALNKVHNEGDGAWVRTLYDGNTVFWNSMPAIFAVDVKDVAAIHFAAILDPEVANARLHVWGHKCNANDLLTIMRKNYPHHELIDDLANQTVLSISADFSEPLALLKKWTDQNGWRPLEDSVVENLHYNLKGLDLYGSISKRRFSETSSFLDDHYSY</sequence>
<name>G9NXG3_HYPAI</name>
<dbReference type="OrthoDB" id="4897337at2759"/>
<proteinExistence type="inferred from homology"/>
<dbReference type="HOGENOM" id="CLU_007383_9_2_1"/>
<evidence type="ECO:0000313" key="5">
    <source>
        <dbReference type="Proteomes" id="UP000005426"/>
    </source>
</evidence>
<dbReference type="STRING" id="452589.G9NXG3"/>
<dbReference type="EMBL" id="ABDG02000024">
    <property type="protein sequence ID" value="EHK44771.1"/>
    <property type="molecule type" value="Genomic_DNA"/>
</dbReference>
<dbReference type="PANTHER" id="PTHR10366">
    <property type="entry name" value="NAD DEPENDENT EPIMERASE/DEHYDRATASE"/>
    <property type="match status" value="1"/>
</dbReference>
<dbReference type="eggNOG" id="KOG1502">
    <property type="taxonomic scope" value="Eukaryota"/>
</dbReference>
<dbReference type="GO" id="GO:0016616">
    <property type="term" value="F:oxidoreductase activity, acting on the CH-OH group of donors, NAD or NADP as acceptor"/>
    <property type="evidence" value="ECO:0007669"/>
    <property type="project" value="TreeGrafter"/>
</dbReference>
<keyword evidence="1" id="KW-0560">Oxidoreductase</keyword>
<organism evidence="4 5">
    <name type="scientific">Hypocrea atroviridis (strain ATCC 20476 / IMI 206040)</name>
    <name type="common">Trichoderma atroviride</name>
    <dbReference type="NCBI Taxonomy" id="452589"/>
    <lineage>
        <taxon>Eukaryota</taxon>
        <taxon>Fungi</taxon>
        <taxon>Dikarya</taxon>
        <taxon>Ascomycota</taxon>
        <taxon>Pezizomycotina</taxon>
        <taxon>Sordariomycetes</taxon>
        <taxon>Hypocreomycetidae</taxon>
        <taxon>Hypocreales</taxon>
        <taxon>Hypocreaceae</taxon>
        <taxon>Trichoderma</taxon>
    </lineage>
</organism>
<dbReference type="Pfam" id="PF01370">
    <property type="entry name" value="Epimerase"/>
    <property type="match status" value="1"/>
</dbReference>
<dbReference type="KEGG" id="tatv:25779626"/>
<dbReference type="OMA" id="TSWVIND"/>
<keyword evidence="5" id="KW-1185">Reference proteome</keyword>